<evidence type="ECO:0000313" key="2">
    <source>
        <dbReference type="Proteomes" id="UP000693946"/>
    </source>
</evidence>
<gene>
    <name evidence="1" type="ORF">JOB18_028444</name>
</gene>
<name>A0AAV6R184_SOLSE</name>
<dbReference type="Proteomes" id="UP000693946">
    <property type="component" value="Linkage Group LG21"/>
</dbReference>
<accession>A0AAV6R184</accession>
<evidence type="ECO:0000313" key="1">
    <source>
        <dbReference type="EMBL" id="KAG7499072.1"/>
    </source>
</evidence>
<proteinExistence type="predicted"/>
<reference evidence="1 2" key="1">
    <citation type="journal article" date="2021" name="Sci. Rep.">
        <title>Chromosome anchoring in Senegalese sole (Solea senegalensis) reveals sex-associated markers and genome rearrangements in flatfish.</title>
        <authorList>
            <person name="Guerrero-Cozar I."/>
            <person name="Gomez-Garrido J."/>
            <person name="Berbel C."/>
            <person name="Martinez-Blanch J.F."/>
            <person name="Alioto T."/>
            <person name="Claros M.G."/>
            <person name="Gagnaire P.A."/>
            <person name="Manchado M."/>
        </authorList>
    </citation>
    <scope>NUCLEOTIDE SEQUENCE [LARGE SCALE GENOMIC DNA]</scope>
    <source>
        <strain evidence="1">Sse05_10M</strain>
    </source>
</reference>
<keyword evidence="2" id="KW-1185">Reference proteome</keyword>
<protein>
    <submittedName>
        <fullName evidence="1">Uncharacterized protein</fullName>
    </submittedName>
</protein>
<dbReference type="AlphaFoldDB" id="A0AAV6R184"/>
<dbReference type="EMBL" id="JAGKHQ010000014">
    <property type="protein sequence ID" value="KAG7499072.1"/>
    <property type="molecule type" value="Genomic_DNA"/>
</dbReference>
<sequence length="368" mass="40649">MLPTHPSTPGHILEKCCPGRLHRGGCFATILIDLGGDGVRLVLLCNGGVPCLRRSRALLKRARSNWCYSDPISAPAQITLRATASRFSMALRGETASSLTACPPLPTVPPRVCALVGGCRETSCCEPLCRLLMLRVCLPLGVQIHLTESDEPRRCTQAAVSVLYLGGKPGIRSPVARCHLGSRLSCRHVRLETLFWRAGSVCVISIVAIAPSLRIGGAAYCLYAQRGEERRQRERERSQAYTGCRWLRLFSCLCELSSPNIVLGKHTHTLLATSCFWCRIDRRVHSQQQCSYTLLMKGERKEERSASWTEEKRAREERQVTSSECAHDHLASLVPDAKPSHLLHTVSRKWTSLSRSVTTSLSSPLGSL</sequence>
<organism evidence="1 2">
    <name type="scientific">Solea senegalensis</name>
    <name type="common">Senegalese sole</name>
    <dbReference type="NCBI Taxonomy" id="28829"/>
    <lineage>
        <taxon>Eukaryota</taxon>
        <taxon>Metazoa</taxon>
        <taxon>Chordata</taxon>
        <taxon>Craniata</taxon>
        <taxon>Vertebrata</taxon>
        <taxon>Euteleostomi</taxon>
        <taxon>Actinopterygii</taxon>
        <taxon>Neopterygii</taxon>
        <taxon>Teleostei</taxon>
        <taxon>Neoteleostei</taxon>
        <taxon>Acanthomorphata</taxon>
        <taxon>Carangaria</taxon>
        <taxon>Pleuronectiformes</taxon>
        <taxon>Pleuronectoidei</taxon>
        <taxon>Soleidae</taxon>
        <taxon>Solea</taxon>
    </lineage>
</organism>
<comment type="caution">
    <text evidence="1">The sequence shown here is derived from an EMBL/GenBank/DDBJ whole genome shotgun (WGS) entry which is preliminary data.</text>
</comment>